<dbReference type="GO" id="GO:0003677">
    <property type="term" value="F:DNA binding"/>
    <property type="evidence" value="ECO:0007669"/>
    <property type="project" value="InterPro"/>
</dbReference>
<proteinExistence type="predicted"/>
<organism evidence="2 3">
    <name type="scientific">Comamonas thiooxydans</name>
    <dbReference type="NCBI Taxonomy" id="363952"/>
    <lineage>
        <taxon>Bacteria</taxon>
        <taxon>Pseudomonadati</taxon>
        <taxon>Pseudomonadota</taxon>
        <taxon>Betaproteobacteria</taxon>
        <taxon>Burkholderiales</taxon>
        <taxon>Comamonadaceae</taxon>
        <taxon>Comamonas</taxon>
    </lineage>
</organism>
<reference evidence="2 3" key="1">
    <citation type="submission" date="2013-09" db="EMBL/GenBank/DDBJ databases">
        <title>High correlation between genotypes and phenotypes of environmental bacteria Comamonas testosteroni strains.</title>
        <authorList>
            <person name="Liu L."/>
            <person name="Zhu W."/>
            <person name="Xia X."/>
            <person name="Xu B."/>
            <person name="Luo M."/>
            <person name="Wang G."/>
        </authorList>
    </citation>
    <scope>NUCLEOTIDE SEQUENCE [LARGE SCALE GENOMIC DNA]</scope>
    <source>
        <strain evidence="2 3">JL14</strain>
    </source>
</reference>
<evidence type="ECO:0000313" key="2">
    <source>
        <dbReference type="EMBL" id="KGG90688.1"/>
    </source>
</evidence>
<dbReference type="InterPro" id="IPR014054">
    <property type="entry name" value="Phage_regulatory_Rha"/>
</dbReference>
<protein>
    <recommendedName>
        <fullName evidence="1">Antirepressor protein C-terminal domain-containing protein</fullName>
    </recommendedName>
</protein>
<name>A0A0E3BE33_9BURK</name>
<gene>
    <name evidence="2" type="ORF">P245_15345</name>
</gene>
<dbReference type="RefSeq" id="WP_034380293.1">
    <property type="nucleotide sequence ID" value="NZ_AWTN01000095.1"/>
</dbReference>
<evidence type="ECO:0000313" key="3">
    <source>
        <dbReference type="Proteomes" id="UP000029567"/>
    </source>
</evidence>
<dbReference type="Pfam" id="PF09669">
    <property type="entry name" value="Phage_pRha"/>
    <property type="match status" value="1"/>
</dbReference>
<evidence type="ECO:0000259" key="1">
    <source>
        <dbReference type="Pfam" id="PF03374"/>
    </source>
</evidence>
<sequence length="243" mass="27283">MNAITTPTALTMSSRDIAELTGKRHADVMRDIRSMMDALQQNAELRSVCFSSTYVGENEQSYPQYELDKDTSLTLLLGYDPVARMKVVKRWQELEAQQPAPAQMTRMDILKLAMASEQARIEAEARLALVAPKAEFVDRYVQPGTGSMGVREVCKLLGAKLNAFTDFLLKRGLMYRTTPQGPLTPRAEHMHNGRFEAKTGTAEHGETSHAFVHYKFTAKGVEWIAGLWCQHQVREKMSSEVTA</sequence>
<dbReference type="Pfam" id="PF03374">
    <property type="entry name" value="ANT"/>
    <property type="match status" value="1"/>
</dbReference>
<dbReference type="EMBL" id="AWTN01000095">
    <property type="protein sequence ID" value="KGG90688.1"/>
    <property type="molecule type" value="Genomic_DNA"/>
</dbReference>
<feature type="domain" description="Antirepressor protein C-terminal" evidence="1">
    <location>
        <begin position="124"/>
        <end position="228"/>
    </location>
</feature>
<dbReference type="Proteomes" id="UP000029567">
    <property type="component" value="Unassembled WGS sequence"/>
</dbReference>
<accession>A0A0E3BE33</accession>
<comment type="caution">
    <text evidence="2">The sequence shown here is derived from an EMBL/GenBank/DDBJ whole genome shotgun (WGS) entry which is preliminary data.</text>
</comment>
<dbReference type="AlphaFoldDB" id="A0A0E3BE33"/>
<dbReference type="InterPro" id="IPR005039">
    <property type="entry name" value="Ant_C"/>
</dbReference>